<dbReference type="EMBL" id="JADGJD010002767">
    <property type="protein sequence ID" value="KAJ3028794.1"/>
    <property type="molecule type" value="Genomic_DNA"/>
</dbReference>
<keyword evidence="3" id="KW-1185">Reference proteome</keyword>
<name>A0AAD5S1Q9_9FUNG</name>
<reference evidence="2" key="1">
    <citation type="submission" date="2020-05" db="EMBL/GenBank/DDBJ databases">
        <title>Phylogenomic resolution of chytrid fungi.</title>
        <authorList>
            <person name="Stajich J.E."/>
            <person name="Amses K."/>
            <person name="Simmons R."/>
            <person name="Seto K."/>
            <person name="Myers J."/>
            <person name="Bonds A."/>
            <person name="Quandt C.A."/>
            <person name="Barry K."/>
            <person name="Liu P."/>
            <person name="Grigoriev I."/>
            <person name="Longcore J.E."/>
            <person name="James T.Y."/>
        </authorList>
    </citation>
    <scope>NUCLEOTIDE SEQUENCE</scope>
    <source>
        <strain evidence="2">JEL0318</strain>
    </source>
</reference>
<feature type="region of interest" description="Disordered" evidence="1">
    <location>
        <begin position="1"/>
        <end position="53"/>
    </location>
</feature>
<proteinExistence type="predicted"/>
<evidence type="ECO:0000313" key="2">
    <source>
        <dbReference type="EMBL" id="KAJ3028794.1"/>
    </source>
</evidence>
<comment type="caution">
    <text evidence="2">The sequence shown here is derived from an EMBL/GenBank/DDBJ whole genome shotgun (WGS) entry which is preliminary data.</text>
</comment>
<evidence type="ECO:0000256" key="1">
    <source>
        <dbReference type="SAM" id="MobiDB-lite"/>
    </source>
</evidence>
<dbReference type="Proteomes" id="UP001212841">
    <property type="component" value="Unassembled WGS sequence"/>
</dbReference>
<dbReference type="AlphaFoldDB" id="A0AAD5S1Q9"/>
<sequence>MATILTYRETRPPPLPHLTATTTTPKPTIPNPAHYLSHEPSPRHAQCPFTTPSTLHKLDAHDVGPQPIIRCSSGA</sequence>
<evidence type="ECO:0000313" key="3">
    <source>
        <dbReference type="Proteomes" id="UP001212841"/>
    </source>
</evidence>
<gene>
    <name evidence="2" type="ORF">HK097_005892</name>
</gene>
<feature type="compositionally biased region" description="Low complexity" evidence="1">
    <location>
        <begin position="17"/>
        <end position="26"/>
    </location>
</feature>
<feature type="non-terminal residue" evidence="2">
    <location>
        <position position="75"/>
    </location>
</feature>
<organism evidence="2 3">
    <name type="scientific">Rhizophlyctis rosea</name>
    <dbReference type="NCBI Taxonomy" id="64517"/>
    <lineage>
        <taxon>Eukaryota</taxon>
        <taxon>Fungi</taxon>
        <taxon>Fungi incertae sedis</taxon>
        <taxon>Chytridiomycota</taxon>
        <taxon>Chytridiomycota incertae sedis</taxon>
        <taxon>Chytridiomycetes</taxon>
        <taxon>Rhizophlyctidales</taxon>
        <taxon>Rhizophlyctidaceae</taxon>
        <taxon>Rhizophlyctis</taxon>
    </lineage>
</organism>
<protein>
    <submittedName>
        <fullName evidence="2">Uncharacterized protein</fullName>
    </submittedName>
</protein>
<accession>A0AAD5S1Q9</accession>